<evidence type="ECO:0008006" key="4">
    <source>
        <dbReference type="Google" id="ProtNLM"/>
    </source>
</evidence>
<accession>A0ABW4RUS8</accession>
<dbReference type="EMBL" id="JBHUFZ010000016">
    <property type="protein sequence ID" value="MFD1890005.1"/>
    <property type="molecule type" value="Genomic_DNA"/>
</dbReference>
<evidence type="ECO:0000313" key="3">
    <source>
        <dbReference type="Proteomes" id="UP001597326"/>
    </source>
</evidence>
<protein>
    <recommendedName>
        <fullName evidence="4">Resolvase/invertase-type recombinase catalytic domain-containing protein</fullName>
    </recommendedName>
</protein>
<dbReference type="Proteomes" id="UP001597326">
    <property type="component" value="Unassembled WGS sequence"/>
</dbReference>
<evidence type="ECO:0000313" key="2">
    <source>
        <dbReference type="EMBL" id="MFD1890005.1"/>
    </source>
</evidence>
<comment type="caution">
    <text evidence="2">The sequence shown here is derived from an EMBL/GenBank/DDBJ whole genome shotgun (WGS) entry which is preliminary data.</text>
</comment>
<keyword evidence="3" id="KW-1185">Reference proteome</keyword>
<dbReference type="RefSeq" id="WP_343872954.1">
    <property type="nucleotide sequence ID" value="NZ_BAAAIX010000013.1"/>
</dbReference>
<name>A0ABW4RUS8_9ACTN</name>
<reference evidence="3" key="1">
    <citation type="journal article" date="2019" name="Int. J. Syst. Evol. Microbiol.">
        <title>The Global Catalogue of Microorganisms (GCM) 10K type strain sequencing project: providing services to taxonomists for standard genome sequencing and annotation.</title>
        <authorList>
            <consortium name="The Broad Institute Genomics Platform"/>
            <consortium name="The Broad Institute Genome Sequencing Center for Infectious Disease"/>
            <person name="Wu L."/>
            <person name="Ma J."/>
        </authorList>
    </citation>
    <scope>NUCLEOTIDE SEQUENCE [LARGE SCALE GENOMIC DNA]</scope>
    <source>
        <strain evidence="3">CAIM 431</strain>
    </source>
</reference>
<feature type="region of interest" description="Disordered" evidence="1">
    <location>
        <begin position="50"/>
        <end position="82"/>
    </location>
</feature>
<organism evidence="2 3">
    <name type="scientific">Luteococcus peritonei</name>
    <dbReference type="NCBI Taxonomy" id="88874"/>
    <lineage>
        <taxon>Bacteria</taxon>
        <taxon>Bacillati</taxon>
        <taxon>Actinomycetota</taxon>
        <taxon>Actinomycetes</taxon>
        <taxon>Propionibacteriales</taxon>
        <taxon>Propionibacteriaceae</taxon>
        <taxon>Luteococcus</taxon>
    </lineage>
</organism>
<sequence>MVGRTDIHRSTARAVEEIVTQLQAKGYTLVTVPELLGTMDASKAYYTGARWAGPDDPGRPRGADTARPARTASLARPRRLSG</sequence>
<gene>
    <name evidence="2" type="ORF">ACFSCS_07345</name>
</gene>
<evidence type="ECO:0000256" key="1">
    <source>
        <dbReference type="SAM" id="MobiDB-lite"/>
    </source>
</evidence>
<proteinExistence type="predicted"/>
<dbReference type="Gene3D" id="3.20.20.370">
    <property type="entry name" value="Glycoside hydrolase/deacetylase"/>
    <property type="match status" value="1"/>
</dbReference>